<name>A0ABP0U602_9BRYO</name>
<sequence>MDAVNPSAAPKFGTIGVATSKKMAIVGARINEKLAHLGADLRHSLFCALHPSVLRLAAKESNIAIKSVATVRRRQEEAKAREVANKKRALVRQQRHIWHSQQRAYRF</sequence>
<dbReference type="Proteomes" id="UP001497512">
    <property type="component" value="Chromosome 19"/>
</dbReference>
<organism evidence="1 2">
    <name type="scientific">Sphagnum troendelagicum</name>
    <dbReference type="NCBI Taxonomy" id="128251"/>
    <lineage>
        <taxon>Eukaryota</taxon>
        <taxon>Viridiplantae</taxon>
        <taxon>Streptophyta</taxon>
        <taxon>Embryophyta</taxon>
        <taxon>Bryophyta</taxon>
        <taxon>Sphagnophytina</taxon>
        <taxon>Sphagnopsida</taxon>
        <taxon>Sphagnales</taxon>
        <taxon>Sphagnaceae</taxon>
        <taxon>Sphagnum</taxon>
    </lineage>
</organism>
<evidence type="ECO:0000313" key="2">
    <source>
        <dbReference type="Proteomes" id="UP001497512"/>
    </source>
</evidence>
<evidence type="ECO:0000313" key="1">
    <source>
        <dbReference type="EMBL" id="CAK9213003.1"/>
    </source>
</evidence>
<reference evidence="1" key="1">
    <citation type="submission" date="2024-02" db="EMBL/GenBank/DDBJ databases">
        <authorList>
            <consortium name="ELIXIR-Norway"/>
            <consortium name="Elixir Norway"/>
        </authorList>
    </citation>
    <scope>NUCLEOTIDE SEQUENCE</scope>
</reference>
<proteinExistence type="predicted"/>
<keyword evidence="2" id="KW-1185">Reference proteome</keyword>
<dbReference type="EMBL" id="OZ019911">
    <property type="protein sequence ID" value="CAK9213003.1"/>
    <property type="molecule type" value="Genomic_DNA"/>
</dbReference>
<gene>
    <name evidence="1" type="ORF">CSSPTR1EN2_LOCUS11519</name>
</gene>
<protein>
    <submittedName>
        <fullName evidence="1">Uncharacterized protein</fullName>
    </submittedName>
</protein>
<accession>A0ABP0U602</accession>